<evidence type="ECO:0000313" key="2">
    <source>
        <dbReference type="EMBL" id="MDQ0440465.1"/>
    </source>
</evidence>
<dbReference type="GO" id="GO:0004519">
    <property type="term" value="F:endonuclease activity"/>
    <property type="evidence" value="ECO:0007669"/>
    <property type="project" value="UniProtKB-KW"/>
</dbReference>
<sequence length="273" mass="28510">MRTVFAALCLVLVALLAVIGASHVIELFRHELLGPELAIDRVASDQLPVADAQPDDGDAPADAPPGLNEPSPAVPERPSSNADAPPSIRAAETDATPVGGTPRVITGAGITPGPVSSSPLPREAAPPKPPKPAEPARWLTFPRVTVTETGLLDTGKRKIRLAWIAPPDPGATCRVLPDQAATQPCARLALADFRKRVRALGVECELSPDDAADPAIVPCRIGATDLAVWLLDQGWVTPTADAPDNYRQAETGARCARKGLWQDSEPPSSCPGG</sequence>
<dbReference type="EMBL" id="JAUSVO010000008">
    <property type="protein sequence ID" value="MDQ0440465.1"/>
    <property type="molecule type" value="Genomic_DNA"/>
</dbReference>
<evidence type="ECO:0000256" key="1">
    <source>
        <dbReference type="SAM" id="MobiDB-lite"/>
    </source>
</evidence>
<name>A0ABU0HDS3_9HYPH</name>
<accession>A0ABU0HDS3</accession>
<comment type="caution">
    <text evidence="2">The sequence shown here is derived from an EMBL/GenBank/DDBJ whole genome shotgun (WGS) entry which is preliminary data.</text>
</comment>
<gene>
    <name evidence="2" type="ORF">QO014_004880</name>
</gene>
<dbReference type="RefSeq" id="WP_266351344.1">
    <property type="nucleotide sequence ID" value="NZ_JAPKNG010000008.1"/>
</dbReference>
<dbReference type="InterPro" id="IPR035437">
    <property type="entry name" value="SNase_OB-fold_sf"/>
</dbReference>
<protein>
    <submittedName>
        <fullName evidence="2">Endonuclease YncB(Thermonuclease family)</fullName>
    </submittedName>
</protein>
<keyword evidence="2" id="KW-0540">Nuclease</keyword>
<proteinExistence type="predicted"/>
<organism evidence="2 3">
    <name type="scientific">Kaistia dalseonensis</name>
    <dbReference type="NCBI Taxonomy" id="410840"/>
    <lineage>
        <taxon>Bacteria</taxon>
        <taxon>Pseudomonadati</taxon>
        <taxon>Pseudomonadota</taxon>
        <taxon>Alphaproteobacteria</taxon>
        <taxon>Hyphomicrobiales</taxon>
        <taxon>Kaistiaceae</taxon>
        <taxon>Kaistia</taxon>
    </lineage>
</organism>
<reference evidence="2 3" key="1">
    <citation type="submission" date="2023-07" db="EMBL/GenBank/DDBJ databases">
        <title>Genomic Encyclopedia of Type Strains, Phase IV (KMG-IV): sequencing the most valuable type-strain genomes for metagenomic binning, comparative biology and taxonomic classification.</title>
        <authorList>
            <person name="Goeker M."/>
        </authorList>
    </citation>
    <scope>NUCLEOTIDE SEQUENCE [LARGE SCALE GENOMIC DNA]</scope>
    <source>
        <strain evidence="2 3">B6-8</strain>
    </source>
</reference>
<feature type="region of interest" description="Disordered" evidence="1">
    <location>
        <begin position="49"/>
        <end position="136"/>
    </location>
</feature>
<keyword evidence="2" id="KW-0255">Endonuclease</keyword>
<evidence type="ECO:0000313" key="3">
    <source>
        <dbReference type="Proteomes" id="UP001241603"/>
    </source>
</evidence>
<dbReference type="Proteomes" id="UP001241603">
    <property type="component" value="Unassembled WGS sequence"/>
</dbReference>
<keyword evidence="2" id="KW-0378">Hydrolase</keyword>
<dbReference type="Gene3D" id="2.40.50.90">
    <property type="match status" value="1"/>
</dbReference>
<feature type="compositionally biased region" description="Pro residues" evidence="1">
    <location>
        <begin position="124"/>
        <end position="133"/>
    </location>
</feature>
<keyword evidence="3" id="KW-1185">Reference proteome</keyword>
<dbReference type="SUPFAM" id="SSF50199">
    <property type="entry name" value="Staphylococcal nuclease"/>
    <property type="match status" value="1"/>
</dbReference>